<evidence type="ECO:0000256" key="10">
    <source>
        <dbReference type="SAM" id="MobiDB-lite"/>
    </source>
</evidence>
<evidence type="ECO:0000256" key="2">
    <source>
        <dbReference type="ARBA" id="ARBA00009808"/>
    </source>
</evidence>
<evidence type="ECO:0000256" key="11">
    <source>
        <dbReference type="SAM" id="Phobius"/>
    </source>
</evidence>
<comment type="similarity">
    <text evidence="2">Belongs to the sphingosine N-acyltransferase family.</text>
</comment>
<dbReference type="Proteomes" id="UP000053475">
    <property type="component" value="Unassembled WGS sequence"/>
</dbReference>
<feature type="compositionally biased region" description="Polar residues" evidence="10">
    <location>
        <begin position="361"/>
        <end position="379"/>
    </location>
</feature>
<evidence type="ECO:0000313" key="14">
    <source>
        <dbReference type="Proteomes" id="UP000053475"/>
    </source>
</evidence>
<dbReference type="EMBL" id="JOMC01000065">
    <property type="protein sequence ID" value="KIA75654.1"/>
    <property type="molecule type" value="Genomic_DNA"/>
</dbReference>
<name>A0A0C1EG79_ASPUT</name>
<evidence type="ECO:0000313" key="13">
    <source>
        <dbReference type="EMBL" id="KIA75654.1"/>
    </source>
</evidence>
<dbReference type="SMART" id="SM00724">
    <property type="entry name" value="TLC"/>
    <property type="match status" value="1"/>
</dbReference>
<feature type="compositionally biased region" description="Polar residues" evidence="10">
    <location>
        <begin position="7"/>
        <end position="27"/>
    </location>
</feature>
<evidence type="ECO:0000256" key="3">
    <source>
        <dbReference type="ARBA" id="ARBA00022679"/>
    </source>
</evidence>
<dbReference type="PIRSF" id="PIRSF005225">
    <property type="entry name" value="LAG1_LAC1"/>
    <property type="match status" value="1"/>
</dbReference>
<evidence type="ECO:0000256" key="6">
    <source>
        <dbReference type="ARBA" id="ARBA00022989"/>
    </source>
</evidence>
<evidence type="ECO:0000256" key="1">
    <source>
        <dbReference type="ARBA" id="ARBA00004477"/>
    </source>
</evidence>
<sequence>MALIQLPPSSSLSRNRGLTMSVTSKAPKTTKRAPTQGPAYSLYAFLAAILAIYYAYPSESNPLHSFITISYPEPAARGTGTVYAKGPRDLHFVAFYGVILFAARDFTCHVLGDGLVHLLGIKGSGRTKFPQQLWEAVYFAFIALFGLYVMRHTPMWYFDMRGLFEGFPHRTLIGPFKVFYLLHSGNWVQAAAMTFLQLEKARKDNRVLILHHVVTLIAIPLVYMAHLTHFALVMIIPHDITDSLLSLAKCISYTTKSPIISMPYFTFFVGSWIYFRHYIGGITFWTLLTQYRPAITTAYGWAGEEDQWKAATLHGIVVALFGALQLMNAYWLFLILRIAARALTGEIPKDDRESDEEGEAGNQNGKSHSQSQSLNGKRK</sequence>
<evidence type="ECO:0000256" key="7">
    <source>
        <dbReference type="ARBA" id="ARBA00023136"/>
    </source>
</evidence>
<evidence type="ECO:0000256" key="9">
    <source>
        <dbReference type="PROSITE-ProRule" id="PRU00205"/>
    </source>
</evidence>
<keyword evidence="6 11" id="KW-1133">Transmembrane helix</keyword>
<keyword evidence="3" id="KW-0808">Transferase</keyword>
<organism evidence="13 14">
    <name type="scientific">Aspergillus ustus</name>
    <dbReference type="NCBI Taxonomy" id="40382"/>
    <lineage>
        <taxon>Eukaryota</taxon>
        <taxon>Fungi</taxon>
        <taxon>Dikarya</taxon>
        <taxon>Ascomycota</taxon>
        <taxon>Pezizomycotina</taxon>
        <taxon>Eurotiomycetes</taxon>
        <taxon>Eurotiomycetidae</taxon>
        <taxon>Eurotiales</taxon>
        <taxon>Aspergillaceae</taxon>
        <taxon>Aspergillus</taxon>
        <taxon>Aspergillus subgen. Nidulantes</taxon>
    </lineage>
</organism>
<keyword evidence="7 9" id="KW-0472">Membrane</keyword>
<keyword evidence="14" id="KW-1185">Reference proteome</keyword>
<protein>
    <submittedName>
        <fullName evidence="13">Longevity-assurance family protein</fullName>
    </submittedName>
</protein>
<feature type="region of interest" description="Disordered" evidence="10">
    <location>
        <begin position="1"/>
        <end position="34"/>
    </location>
</feature>
<dbReference type="PANTHER" id="PTHR12560">
    <property type="entry name" value="LONGEVITY ASSURANCE FACTOR 1 LAG1"/>
    <property type="match status" value="1"/>
</dbReference>
<dbReference type="AlphaFoldDB" id="A0A0C1EG79"/>
<feature type="transmembrane region" description="Helical" evidence="11">
    <location>
        <begin position="257"/>
        <end position="275"/>
    </location>
</feature>
<dbReference type="GO" id="GO:0005789">
    <property type="term" value="C:endoplasmic reticulum membrane"/>
    <property type="evidence" value="ECO:0007669"/>
    <property type="project" value="UniProtKB-SubCell"/>
</dbReference>
<evidence type="ECO:0000256" key="4">
    <source>
        <dbReference type="ARBA" id="ARBA00022692"/>
    </source>
</evidence>
<proteinExistence type="inferred from homology"/>
<gene>
    <name evidence="13" type="ORF">HK57_00587</name>
</gene>
<keyword evidence="5" id="KW-0256">Endoplasmic reticulum</keyword>
<keyword evidence="8" id="KW-0325">Glycoprotein</keyword>
<feature type="transmembrane region" description="Helical" evidence="11">
    <location>
        <begin position="137"/>
        <end position="158"/>
    </location>
</feature>
<comment type="caution">
    <text evidence="13">The sequence shown here is derived from an EMBL/GenBank/DDBJ whole genome shotgun (WGS) entry which is preliminary data.</text>
</comment>
<evidence type="ECO:0000259" key="12">
    <source>
        <dbReference type="PROSITE" id="PS50922"/>
    </source>
</evidence>
<evidence type="ECO:0000256" key="5">
    <source>
        <dbReference type="ARBA" id="ARBA00022824"/>
    </source>
</evidence>
<dbReference type="Pfam" id="PF03798">
    <property type="entry name" value="TRAM_LAG1_CLN8"/>
    <property type="match status" value="1"/>
</dbReference>
<evidence type="ECO:0000256" key="8">
    <source>
        <dbReference type="ARBA" id="ARBA00023180"/>
    </source>
</evidence>
<dbReference type="GO" id="GO:0050291">
    <property type="term" value="F:sphingosine N-acyltransferase activity"/>
    <property type="evidence" value="ECO:0007669"/>
    <property type="project" value="InterPro"/>
</dbReference>
<feature type="transmembrane region" description="Helical" evidence="11">
    <location>
        <begin position="93"/>
        <end position="116"/>
    </location>
</feature>
<dbReference type="GO" id="GO:0046513">
    <property type="term" value="P:ceramide biosynthetic process"/>
    <property type="evidence" value="ECO:0007669"/>
    <property type="project" value="InterPro"/>
</dbReference>
<reference evidence="13 14" key="1">
    <citation type="submission" date="2014-11" db="EMBL/GenBank/DDBJ databases">
        <title>Genomics derived discovery of secondary metabolites biosynthetic gene clusters in Aspergillus ustus.</title>
        <authorList>
            <person name="Pi B."/>
            <person name="Dai F."/>
            <person name="Song X."/>
            <person name="Zhu C."/>
            <person name="Li H."/>
            <person name="Yu D."/>
        </authorList>
    </citation>
    <scope>NUCLEOTIDE SEQUENCE [LARGE SCALE GENOMIC DNA]</scope>
    <source>
        <strain evidence="13 14">3.3904</strain>
    </source>
</reference>
<keyword evidence="4 9" id="KW-0812">Transmembrane</keyword>
<feature type="transmembrane region" description="Helical" evidence="11">
    <location>
        <begin position="208"/>
        <end position="237"/>
    </location>
</feature>
<feature type="domain" description="TLC" evidence="12">
    <location>
        <begin position="124"/>
        <end position="344"/>
    </location>
</feature>
<dbReference type="PROSITE" id="PS50922">
    <property type="entry name" value="TLC"/>
    <property type="match status" value="1"/>
</dbReference>
<dbReference type="PANTHER" id="PTHR12560:SF11">
    <property type="entry name" value="CERAMIDE SYNTHASE LAC1-RELATED"/>
    <property type="match status" value="1"/>
</dbReference>
<dbReference type="InterPro" id="IPR006634">
    <property type="entry name" value="TLC-dom"/>
</dbReference>
<feature type="region of interest" description="Disordered" evidence="10">
    <location>
        <begin position="348"/>
        <end position="379"/>
    </location>
</feature>
<comment type="subcellular location">
    <subcellularLocation>
        <location evidence="1">Endoplasmic reticulum membrane</location>
        <topology evidence="1">Multi-pass membrane protein</topology>
    </subcellularLocation>
</comment>
<accession>A0A0C1EG79</accession>
<feature type="transmembrane region" description="Helical" evidence="11">
    <location>
        <begin position="313"/>
        <end position="336"/>
    </location>
</feature>
<feature type="transmembrane region" description="Helical" evidence="11">
    <location>
        <begin position="37"/>
        <end position="56"/>
    </location>
</feature>
<dbReference type="InterPro" id="IPR016439">
    <property type="entry name" value="Lag1/Lac1-like"/>
</dbReference>